<dbReference type="Pfam" id="PF12146">
    <property type="entry name" value="Hydrolase_4"/>
    <property type="match status" value="1"/>
</dbReference>
<dbReference type="AlphaFoldDB" id="A0A6M8B2A1"/>
<dbReference type="SUPFAM" id="SSF53474">
    <property type="entry name" value="alpha/beta-Hydrolases"/>
    <property type="match status" value="1"/>
</dbReference>
<dbReference type="PANTHER" id="PTHR12277:SF81">
    <property type="entry name" value="PROTEIN ABHD13"/>
    <property type="match status" value="1"/>
</dbReference>
<reference evidence="2 3" key="1">
    <citation type="submission" date="2020-05" db="EMBL/GenBank/DDBJ databases">
        <title>Complete genome sequence of of a novel Thermoleptolyngbya strain isolated from hot springs of Ganzi, Sichuan China.</title>
        <authorList>
            <person name="Tang J."/>
            <person name="Daroch M."/>
            <person name="Li L."/>
            <person name="Waleron K."/>
            <person name="Waleron M."/>
            <person name="Waleron M."/>
        </authorList>
    </citation>
    <scope>NUCLEOTIDE SEQUENCE [LARGE SCALE GENOMIC DNA]</scope>
    <source>
        <strain evidence="2 3">PKUAC-SCTA183</strain>
    </source>
</reference>
<dbReference type="Gene3D" id="3.40.50.1820">
    <property type="entry name" value="alpha/beta hydrolase"/>
    <property type="match status" value="1"/>
</dbReference>
<dbReference type="RefSeq" id="WP_172353573.1">
    <property type="nucleotide sequence ID" value="NZ_CP053661.1"/>
</dbReference>
<sequence>MRFLFSLSGLVAAAAAVYGAIALLVSSRQQQMIFFPSPTITQTPADFGAAYEDVWLSVQQGDRTERIHGWWIPVPPSQPQRGVMLYLHGNGLNIGANADYAVRWQRLGLSVFLFDYRGYGQSEGAFPSEAAVYQDADAAWRYLTEDRGIAPEEILIYGHSLGGAIAIDLGVRQPRAAGLIVESSFTSIRDMAYRTTPFGFLPIDLILTQRFDSIGKVPHLQVPVLYAHGAQDTQVPADMSEALYAATRSPKMLWISPTGGHAIGDVDGDGYGQAIREFLDRYLPVRVPL</sequence>
<name>A0A6M8B2A1_9CYAN</name>
<proteinExistence type="predicted"/>
<keyword evidence="2" id="KW-0378">Hydrolase</keyword>
<keyword evidence="3" id="KW-1185">Reference proteome</keyword>
<evidence type="ECO:0000313" key="2">
    <source>
        <dbReference type="EMBL" id="QKD81159.1"/>
    </source>
</evidence>
<dbReference type="Proteomes" id="UP000505210">
    <property type="component" value="Chromosome"/>
</dbReference>
<dbReference type="GO" id="GO:0016787">
    <property type="term" value="F:hydrolase activity"/>
    <property type="evidence" value="ECO:0007669"/>
    <property type="project" value="UniProtKB-KW"/>
</dbReference>
<feature type="domain" description="Serine aminopeptidase S33" evidence="1">
    <location>
        <begin position="79"/>
        <end position="192"/>
    </location>
</feature>
<dbReference type="KEGG" id="theu:HPC62_02300"/>
<evidence type="ECO:0000313" key="3">
    <source>
        <dbReference type="Proteomes" id="UP000505210"/>
    </source>
</evidence>
<dbReference type="EMBL" id="CP053661">
    <property type="protein sequence ID" value="QKD81159.1"/>
    <property type="molecule type" value="Genomic_DNA"/>
</dbReference>
<protein>
    <submittedName>
        <fullName evidence="2">Alpha/beta hydrolase</fullName>
    </submittedName>
</protein>
<dbReference type="PANTHER" id="PTHR12277">
    <property type="entry name" value="ALPHA/BETA HYDROLASE DOMAIN-CONTAINING PROTEIN"/>
    <property type="match status" value="1"/>
</dbReference>
<gene>
    <name evidence="2" type="ORF">HPC62_02300</name>
</gene>
<dbReference type="InterPro" id="IPR022742">
    <property type="entry name" value="Hydrolase_4"/>
</dbReference>
<organism evidence="2 3">
    <name type="scientific">Thermoleptolyngbya sichuanensis A183</name>
    <dbReference type="NCBI Taxonomy" id="2737172"/>
    <lineage>
        <taxon>Bacteria</taxon>
        <taxon>Bacillati</taxon>
        <taxon>Cyanobacteriota</taxon>
        <taxon>Cyanophyceae</taxon>
        <taxon>Oculatellales</taxon>
        <taxon>Oculatellaceae</taxon>
        <taxon>Thermoleptolyngbya</taxon>
        <taxon>Thermoleptolyngbya sichuanensis</taxon>
    </lineage>
</organism>
<evidence type="ECO:0000259" key="1">
    <source>
        <dbReference type="Pfam" id="PF12146"/>
    </source>
</evidence>
<dbReference type="InterPro" id="IPR029058">
    <property type="entry name" value="AB_hydrolase_fold"/>
</dbReference>
<accession>A0A6M8B2A1</accession>